<dbReference type="AlphaFoldDB" id="A0A840AN47"/>
<dbReference type="RefSeq" id="WP_183398326.1">
    <property type="nucleotide sequence ID" value="NZ_JACIDS010000002.1"/>
</dbReference>
<sequence length="184" mass="19406">MTISAEFLEPIITLVLLLLLAVIAFGIVRVRGLFAVVIMLGAYSFLMATLFIVLDAVDVAMTEASVGAGISTVLFLGALYLTDVKEATGRARRLAPMLVAVVTAGVLIWGLSDLPEFGSADQPIHTKGADYLDRSIPETGIQNVVSSVLASYRGFDTLGETAVVFTAAIGVLALFARRRSDGKG</sequence>
<evidence type="ECO:0000256" key="3">
    <source>
        <dbReference type="ARBA" id="ARBA00022475"/>
    </source>
</evidence>
<name>A0A840AN47_9HYPH</name>
<evidence type="ECO:0000256" key="6">
    <source>
        <dbReference type="ARBA" id="ARBA00023136"/>
    </source>
</evidence>
<dbReference type="NCBIfam" id="NF009159">
    <property type="entry name" value="PRK12504.1"/>
    <property type="match status" value="1"/>
</dbReference>
<reference evidence="10 11" key="1">
    <citation type="submission" date="2020-08" db="EMBL/GenBank/DDBJ databases">
        <title>Genomic Encyclopedia of Type Strains, Phase IV (KMG-IV): sequencing the most valuable type-strain genomes for metagenomic binning, comparative biology and taxonomic classification.</title>
        <authorList>
            <person name="Goeker M."/>
        </authorList>
    </citation>
    <scope>NUCLEOTIDE SEQUENCE [LARGE SCALE GENOMIC DNA]</scope>
    <source>
        <strain evidence="10 11">DSM 25966</strain>
    </source>
</reference>
<evidence type="ECO:0000313" key="11">
    <source>
        <dbReference type="Proteomes" id="UP000553963"/>
    </source>
</evidence>
<feature type="domain" description="MrpA C-terminal/MbhD" evidence="8">
    <location>
        <begin position="18"/>
        <end position="82"/>
    </location>
</feature>
<feature type="domain" description="MrpA C-terminal/MbhE" evidence="9">
    <location>
        <begin position="127"/>
        <end position="179"/>
    </location>
</feature>
<evidence type="ECO:0000313" key="10">
    <source>
        <dbReference type="EMBL" id="MBB3930693.1"/>
    </source>
</evidence>
<comment type="caution">
    <text evidence="10">The sequence shown here is derived from an EMBL/GenBank/DDBJ whole genome shotgun (WGS) entry which is preliminary data.</text>
</comment>
<keyword evidence="5 7" id="KW-1133">Transmembrane helix</keyword>
<dbReference type="PANTHER" id="PTHR43373:SF1">
    <property type="entry name" value="NA(+)_H(+) ANTIPORTER SUBUNIT A"/>
    <property type="match status" value="1"/>
</dbReference>
<evidence type="ECO:0000256" key="2">
    <source>
        <dbReference type="ARBA" id="ARBA00022448"/>
    </source>
</evidence>
<organism evidence="10 11">
    <name type="scientific">Kaistia hirudinis</name>
    <dbReference type="NCBI Taxonomy" id="1293440"/>
    <lineage>
        <taxon>Bacteria</taxon>
        <taxon>Pseudomonadati</taxon>
        <taxon>Pseudomonadota</taxon>
        <taxon>Alphaproteobacteria</taxon>
        <taxon>Hyphomicrobiales</taxon>
        <taxon>Kaistiaceae</taxon>
        <taxon>Kaistia</taxon>
    </lineage>
</organism>
<dbReference type="InterPro" id="IPR025383">
    <property type="entry name" value="MrpA_C/MbhD"/>
</dbReference>
<keyword evidence="4 7" id="KW-0812">Transmembrane</keyword>
<dbReference type="Pfam" id="PF20501">
    <property type="entry name" value="MbhE"/>
    <property type="match status" value="1"/>
</dbReference>
<evidence type="ECO:0000256" key="5">
    <source>
        <dbReference type="ARBA" id="ARBA00022989"/>
    </source>
</evidence>
<proteinExistence type="predicted"/>
<dbReference type="EMBL" id="JACIDS010000002">
    <property type="protein sequence ID" value="MBB3930693.1"/>
    <property type="molecule type" value="Genomic_DNA"/>
</dbReference>
<evidence type="ECO:0000256" key="1">
    <source>
        <dbReference type="ARBA" id="ARBA00004651"/>
    </source>
</evidence>
<feature type="transmembrane region" description="Helical" evidence="7">
    <location>
        <begin position="94"/>
        <end position="112"/>
    </location>
</feature>
<gene>
    <name evidence="10" type="ORF">GGR25_001732</name>
</gene>
<keyword evidence="3" id="KW-1003">Cell membrane</keyword>
<protein>
    <submittedName>
        <fullName evidence="10">Multicomponent Na+:H+ antiporter subunit B</fullName>
    </submittedName>
</protein>
<dbReference type="Proteomes" id="UP000553963">
    <property type="component" value="Unassembled WGS sequence"/>
</dbReference>
<evidence type="ECO:0000256" key="7">
    <source>
        <dbReference type="SAM" id="Phobius"/>
    </source>
</evidence>
<dbReference type="Pfam" id="PF13244">
    <property type="entry name" value="MbhD"/>
    <property type="match status" value="1"/>
</dbReference>
<dbReference type="InterPro" id="IPR046806">
    <property type="entry name" value="MrpA_C/MbhE"/>
</dbReference>
<feature type="transmembrane region" description="Helical" evidence="7">
    <location>
        <begin position="60"/>
        <end position="82"/>
    </location>
</feature>
<keyword evidence="2" id="KW-0813">Transport</keyword>
<keyword evidence="6 7" id="KW-0472">Membrane</keyword>
<dbReference type="GO" id="GO:0005886">
    <property type="term" value="C:plasma membrane"/>
    <property type="evidence" value="ECO:0007669"/>
    <property type="project" value="UniProtKB-SubCell"/>
</dbReference>
<keyword evidence="11" id="KW-1185">Reference proteome</keyword>
<dbReference type="PANTHER" id="PTHR43373">
    <property type="entry name" value="NA(+)/H(+) ANTIPORTER SUBUNIT"/>
    <property type="match status" value="1"/>
</dbReference>
<evidence type="ECO:0000259" key="9">
    <source>
        <dbReference type="Pfam" id="PF20501"/>
    </source>
</evidence>
<feature type="transmembrane region" description="Helical" evidence="7">
    <location>
        <begin position="33"/>
        <end position="54"/>
    </location>
</feature>
<evidence type="ECO:0000259" key="8">
    <source>
        <dbReference type="Pfam" id="PF13244"/>
    </source>
</evidence>
<dbReference type="InterPro" id="IPR050616">
    <property type="entry name" value="CPA3_Na-H_Antiporter_A"/>
</dbReference>
<feature type="transmembrane region" description="Helical" evidence="7">
    <location>
        <begin position="12"/>
        <end position="28"/>
    </location>
</feature>
<feature type="transmembrane region" description="Helical" evidence="7">
    <location>
        <begin position="157"/>
        <end position="176"/>
    </location>
</feature>
<evidence type="ECO:0000256" key="4">
    <source>
        <dbReference type="ARBA" id="ARBA00022692"/>
    </source>
</evidence>
<accession>A0A840AN47</accession>
<comment type="subcellular location">
    <subcellularLocation>
        <location evidence="1">Cell membrane</location>
        <topology evidence="1">Multi-pass membrane protein</topology>
    </subcellularLocation>
</comment>